<feature type="region of interest" description="Disordered" evidence="1">
    <location>
        <begin position="42"/>
        <end position="111"/>
    </location>
</feature>
<proteinExistence type="predicted"/>
<evidence type="ECO:0000256" key="1">
    <source>
        <dbReference type="SAM" id="MobiDB-lite"/>
    </source>
</evidence>
<name>A0A3N2QA10_SODAK</name>
<feature type="compositionally biased region" description="Low complexity" evidence="1">
    <location>
        <begin position="47"/>
        <end position="67"/>
    </location>
</feature>
<organism evidence="2 3">
    <name type="scientific">Sodiomyces alkalinus (strain CBS 110278 / VKM F-3762 / F11)</name>
    <name type="common">Alkaliphilic filamentous fungus</name>
    <dbReference type="NCBI Taxonomy" id="1314773"/>
    <lineage>
        <taxon>Eukaryota</taxon>
        <taxon>Fungi</taxon>
        <taxon>Dikarya</taxon>
        <taxon>Ascomycota</taxon>
        <taxon>Pezizomycotina</taxon>
        <taxon>Sordariomycetes</taxon>
        <taxon>Hypocreomycetidae</taxon>
        <taxon>Glomerellales</taxon>
        <taxon>Plectosphaerellaceae</taxon>
        <taxon>Sodiomyces</taxon>
    </lineage>
</organism>
<dbReference type="OrthoDB" id="4843574at2759"/>
<feature type="compositionally biased region" description="Basic residues" evidence="1">
    <location>
        <begin position="102"/>
        <end position="111"/>
    </location>
</feature>
<sequence>MEPSKKEVKQSWWKRHCTPPPAINKSPMCPCRECFDAAPQIYDDVTPSESPAHSTPSPSAFPSAASSRKNSVQLLQQGDGKDAVHQGVSTSASLAHVETVKERKRKSIEKS</sequence>
<dbReference type="RefSeq" id="XP_028471382.1">
    <property type="nucleotide sequence ID" value="XM_028615359.1"/>
</dbReference>
<evidence type="ECO:0000313" key="3">
    <source>
        <dbReference type="Proteomes" id="UP000272025"/>
    </source>
</evidence>
<dbReference type="AlphaFoldDB" id="A0A3N2QA10"/>
<dbReference type="Proteomes" id="UP000272025">
    <property type="component" value="Unassembled WGS sequence"/>
</dbReference>
<dbReference type="EMBL" id="ML119051">
    <property type="protein sequence ID" value="ROT43576.1"/>
    <property type="molecule type" value="Genomic_DNA"/>
</dbReference>
<reference evidence="2 3" key="1">
    <citation type="journal article" date="2018" name="Mol. Ecol.">
        <title>The obligate alkalophilic soda-lake fungus Sodiomyces alkalinus has shifted to a protein diet.</title>
        <authorList>
            <person name="Grum-Grzhimaylo A.A."/>
            <person name="Falkoski D.L."/>
            <person name="van den Heuvel J."/>
            <person name="Valero-Jimenez C.A."/>
            <person name="Min B."/>
            <person name="Choi I.G."/>
            <person name="Lipzen A."/>
            <person name="Daum C.G."/>
            <person name="Aanen D.K."/>
            <person name="Tsang A."/>
            <person name="Henrissat B."/>
            <person name="Bilanenko E.N."/>
            <person name="de Vries R.P."/>
            <person name="van Kan J.A.L."/>
            <person name="Grigoriev I.V."/>
            <person name="Debets A.J.M."/>
        </authorList>
    </citation>
    <scope>NUCLEOTIDE SEQUENCE [LARGE SCALE GENOMIC DNA]</scope>
    <source>
        <strain evidence="2 3">F11</strain>
    </source>
</reference>
<gene>
    <name evidence="2" type="ORF">SODALDRAFT_42452</name>
</gene>
<protein>
    <submittedName>
        <fullName evidence="2">Uncharacterized protein</fullName>
    </submittedName>
</protein>
<accession>A0A3N2QA10</accession>
<evidence type="ECO:0000313" key="2">
    <source>
        <dbReference type="EMBL" id="ROT43576.1"/>
    </source>
</evidence>
<dbReference type="GeneID" id="39583836"/>
<keyword evidence="3" id="KW-1185">Reference proteome</keyword>